<evidence type="ECO:0000313" key="8">
    <source>
        <dbReference type="EMBL" id="MFB9330732.1"/>
    </source>
</evidence>
<evidence type="ECO:0000256" key="4">
    <source>
        <dbReference type="ARBA" id="ARBA00022692"/>
    </source>
</evidence>
<comment type="subcellular location">
    <subcellularLocation>
        <location evidence="1">Cell membrane</location>
        <topology evidence="1">Multi-pass membrane protein</topology>
    </subcellularLocation>
</comment>
<dbReference type="Proteomes" id="UP001589747">
    <property type="component" value="Unassembled WGS sequence"/>
</dbReference>
<feature type="transmembrane region" description="Helical" evidence="7">
    <location>
        <begin position="224"/>
        <end position="242"/>
    </location>
</feature>
<feature type="transmembrane region" description="Helical" evidence="7">
    <location>
        <begin position="248"/>
        <end position="274"/>
    </location>
</feature>
<accession>A0ABV5KZT2</accession>
<feature type="transmembrane region" description="Helical" evidence="7">
    <location>
        <begin position="16"/>
        <end position="32"/>
    </location>
</feature>
<evidence type="ECO:0000313" key="9">
    <source>
        <dbReference type="Proteomes" id="UP001589747"/>
    </source>
</evidence>
<dbReference type="Pfam" id="PF00375">
    <property type="entry name" value="SDF"/>
    <property type="match status" value="1"/>
</dbReference>
<feature type="transmembrane region" description="Helical" evidence="7">
    <location>
        <begin position="388"/>
        <end position="410"/>
    </location>
</feature>
<keyword evidence="2" id="KW-0813">Transport</keyword>
<evidence type="ECO:0000256" key="2">
    <source>
        <dbReference type="ARBA" id="ARBA00022448"/>
    </source>
</evidence>
<keyword evidence="4 7" id="KW-0812">Transmembrane</keyword>
<evidence type="ECO:0000256" key="3">
    <source>
        <dbReference type="ARBA" id="ARBA00022475"/>
    </source>
</evidence>
<dbReference type="PANTHER" id="PTHR42865:SF7">
    <property type="entry name" value="PROTON_GLUTAMATE-ASPARTATE SYMPORTER"/>
    <property type="match status" value="1"/>
</dbReference>
<feature type="transmembrane region" description="Helical" evidence="7">
    <location>
        <begin position="72"/>
        <end position="91"/>
    </location>
</feature>
<protein>
    <submittedName>
        <fullName evidence="8">Dicarboxylate/amino acid:cation symporter</fullName>
    </submittedName>
</protein>
<dbReference type="EMBL" id="JBHMDO010000053">
    <property type="protein sequence ID" value="MFB9330732.1"/>
    <property type="molecule type" value="Genomic_DNA"/>
</dbReference>
<dbReference type="PRINTS" id="PR00173">
    <property type="entry name" value="EDTRNSPORT"/>
</dbReference>
<gene>
    <name evidence="8" type="ORF">ACFFSY_32730</name>
</gene>
<evidence type="ECO:0000256" key="1">
    <source>
        <dbReference type="ARBA" id="ARBA00004651"/>
    </source>
</evidence>
<reference evidence="8 9" key="1">
    <citation type="submission" date="2024-09" db="EMBL/GenBank/DDBJ databases">
        <authorList>
            <person name="Sun Q."/>
            <person name="Mori K."/>
        </authorList>
    </citation>
    <scope>NUCLEOTIDE SEQUENCE [LARGE SCALE GENOMIC DNA]</scope>
    <source>
        <strain evidence="8 9">TISTR 2452</strain>
    </source>
</reference>
<keyword evidence="5 7" id="KW-1133">Transmembrane helix</keyword>
<dbReference type="RefSeq" id="WP_377502405.1">
    <property type="nucleotide sequence ID" value="NZ_JBHMDO010000053.1"/>
</dbReference>
<keyword evidence="3" id="KW-1003">Cell membrane</keyword>
<evidence type="ECO:0000256" key="6">
    <source>
        <dbReference type="ARBA" id="ARBA00023136"/>
    </source>
</evidence>
<feature type="transmembrane region" description="Helical" evidence="7">
    <location>
        <begin position="361"/>
        <end position="382"/>
    </location>
</feature>
<feature type="transmembrane region" description="Helical" evidence="7">
    <location>
        <begin position="175"/>
        <end position="194"/>
    </location>
</feature>
<dbReference type="InterPro" id="IPR036458">
    <property type="entry name" value="Na:dicarbo_symporter_sf"/>
</dbReference>
<keyword evidence="9" id="KW-1185">Reference proteome</keyword>
<feature type="transmembrane region" description="Helical" evidence="7">
    <location>
        <begin position="111"/>
        <end position="132"/>
    </location>
</feature>
<evidence type="ECO:0000256" key="7">
    <source>
        <dbReference type="SAM" id="Phobius"/>
    </source>
</evidence>
<keyword evidence="6 7" id="KW-0472">Membrane</keyword>
<proteinExistence type="predicted"/>
<feature type="transmembrane region" description="Helical" evidence="7">
    <location>
        <begin position="39"/>
        <end position="60"/>
    </location>
</feature>
<dbReference type="SUPFAM" id="SSF118215">
    <property type="entry name" value="Proton glutamate symport protein"/>
    <property type="match status" value="1"/>
</dbReference>
<dbReference type="Gene3D" id="1.10.3860.10">
    <property type="entry name" value="Sodium:dicarboxylate symporter"/>
    <property type="match status" value="1"/>
</dbReference>
<name>A0ABV5KZT2_9BACL</name>
<dbReference type="InterPro" id="IPR001991">
    <property type="entry name" value="Na-dicarboxylate_symporter"/>
</dbReference>
<sequence length="455" mass="48498">MDDVQNNLLAAVQTNWYSFVTSIFVFFILYVLARKRVGFGTRVMIGLGLGLLAGILFQNLDYDTKGITTFGSIYVSLIKMLVIPLVFVLVLNSISSLTSLEYLRKIGFKTFAWFLGTTGIASIIGLLVALAFNPGSGIQQAVPEGFEAREIPTFSQVILDLVPANPINEAANGKVVPVLIFAIFLAVAIIKIGSKNAEAVKPVRDLIQSLTQVLHQVVKFVIRLTPYGVFALIAGITARYGWETLQELGSVILASYTALIIHFVLVFGGLVLLVAKVNPLRFFRKIYPTIAVAFTTRSSYATLPVNLEVITKRLHVSPRIASFVAPLGASVNFNGCGGVWPAIVAVFTAQVFGIDLTATDYIVLVLVSIISSIGVAGVPGPAVISTTVVLTALGLPLEGIAIVAGVEALIDMGRTAVNATGTTVTSLLVASSEGEFDREAFNNGDDDEEIALSAV</sequence>
<organism evidence="8 9">
    <name type="scientific">Paenibacillus aurantiacus</name>
    <dbReference type="NCBI Taxonomy" id="1936118"/>
    <lineage>
        <taxon>Bacteria</taxon>
        <taxon>Bacillati</taxon>
        <taxon>Bacillota</taxon>
        <taxon>Bacilli</taxon>
        <taxon>Bacillales</taxon>
        <taxon>Paenibacillaceae</taxon>
        <taxon>Paenibacillus</taxon>
    </lineage>
</organism>
<evidence type="ECO:0000256" key="5">
    <source>
        <dbReference type="ARBA" id="ARBA00022989"/>
    </source>
</evidence>
<dbReference type="PANTHER" id="PTHR42865">
    <property type="entry name" value="PROTON/GLUTAMATE-ASPARTATE SYMPORTER"/>
    <property type="match status" value="1"/>
</dbReference>
<comment type="caution">
    <text evidence="8">The sequence shown here is derived from an EMBL/GenBank/DDBJ whole genome shotgun (WGS) entry which is preliminary data.</text>
</comment>